<dbReference type="Pfam" id="PF00664">
    <property type="entry name" value="ABC_membrane"/>
    <property type="match status" value="3"/>
</dbReference>
<feature type="transmembrane region" description="Helical" evidence="13">
    <location>
        <begin position="819"/>
        <end position="835"/>
    </location>
</feature>
<evidence type="ECO:0000259" key="15">
    <source>
        <dbReference type="PROSITE" id="PS50929"/>
    </source>
</evidence>
<evidence type="ECO:0000256" key="3">
    <source>
        <dbReference type="ARBA" id="ARBA00022448"/>
    </source>
</evidence>
<comment type="caution">
    <text evidence="16">The sequence shown here is derived from an EMBL/GenBank/DDBJ whole genome shotgun (WGS) entry which is preliminary data.</text>
</comment>
<dbReference type="GO" id="GO:0005886">
    <property type="term" value="C:plasma membrane"/>
    <property type="evidence" value="ECO:0007669"/>
    <property type="project" value="TreeGrafter"/>
</dbReference>
<feature type="compositionally biased region" description="Basic and acidic residues" evidence="12">
    <location>
        <begin position="701"/>
        <end position="711"/>
    </location>
</feature>
<keyword evidence="4 13" id="KW-0812">Transmembrane</keyword>
<dbReference type="GO" id="GO:0005524">
    <property type="term" value="F:ATP binding"/>
    <property type="evidence" value="ECO:0007669"/>
    <property type="project" value="UniProtKB-KW"/>
</dbReference>
<feature type="transmembrane region" description="Helical" evidence="13">
    <location>
        <begin position="133"/>
        <end position="154"/>
    </location>
</feature>
<evidence type="ECO:0000256" key="6">
    <source>
        <dbReference type="ARBA" id="ARBA00022741"/>
    </source>
</evidence>
<evidence type="ECO:0000256" key="8">
    <source>
        <dbReference type="ARBA" id="ARBA00022989"/>
    </source>
</evidence>
<feature type="compositionally biased region" description="Acidic residues" evidence="12">
    <location>
        <begin position="47"/>
        <end position="61"/>
    </location>
</feature>
<dbReference type="InterPro" id="IPR039421">
    <property type="entry name" value="Type_1_exporter"/>
</dbReference>
<dbReference type="PANTHER" id="PTHR24222">
    <property type="entry name" value="ABC TRANSPORTER B FAMILY"/>
    <property type="match status" value="1"/>
</dbReference>
<dbReference type="FunFam" id="3.40.50.300:FF:000240">
    <property type="entry name" value="ABC transporter B family member 20"/>
    <property type="match status" value="1"/>
</dbReference>
<evidence type="ECO:0000313" key="17">
    <source>
        <dbReference type="Proteomes" id="UP001153076"/>
    </source>
</evidence>
<feature type="region of interest" description="Disordered" evidence="12">
    <location>
        <begin position="729"/>
        <end position="772"/>
    </location>
</feature>
<evidence type="ECO:0000256" key="11">
    <source>
        <dbReference type="ARBA" id="ARBA00093214"/>
    </source>
</evidence>
<keyword evidence="8 13" id="KW-1133">Transmembrane helix</keyword>
<keyword evidence="3" id="KW-0813">Transport</keyword>
<feature type="transmembrane region" description="Helical" evidence="13">
    <location>
        <begin position="847"/>
        <end position="869"/>
    </location>
</feature>
<feature type="transmembrane region" description="Helical" evidence="13">
    <location>
        <begin position="1053"/>
        <end position="1079"/>
    </location>
</feature>
<comment type="subcellular location">
    <subcellularLocation>
        <location evidence="1">Membrane</location>
        <topology evidence="1">Multi-pass membrane protein</topology>
    </subcellularLocation>
</comment>
<dbReference type="CDD" id="cd18578">
    <property type="entry name" value="ABC_6TM_Pgp_ABCB1_D2_like"/>
    <property type="match status" value="1"/>
</dbReference>
<dbReference type="Proteomes" id="UP001153076">
    <property type="component" value="Unassembled WGS sequence"/>
</dbReference>
<feature type="transmembrane region" description="Helical" evidence="13">
    <location>
        <begin position="789"/>
        <end position="813"/>
    </location>
</feature>
<evidence type="ECO:0000256" key="1">
    <source>
        <dbReference type="ARBA" id="ARBA00004141"/>
    </source>
</evidence>
<evidence type="ECO:0000256" key="13">
    <source>
        <dbReference type="SAM" id="Phobius"/>
    </source>
</evidence>
<dbReference type="EMBL" id="JAKOGI010000577">
    <property type="protein sequence ID" value="KAJ8432883.1"/>
    <property type="molecule type" value="Genomic_DNA"/>
</dbReference>
<evidence type="ECO:0008006" key="18">
    <source>
        <dbReference type="Google" id="ProtNLM"/>
    </source>
</evidence>
<keyword evidence="10" id="KW-0325">Glycoprotein</keyword>
<feature type="transmembrane region" description="Helical" evidence="13">
    <location>
        <begin position="81"/>
        <end position="104"/>
    </location>
</feature>
<comment type="catalytic activity">
    <reaction evidence="11">
        <text>(indol-3-yl)acetate(in) + ATP + H2O = (indol-3-yl)acetate(out) + ADP + phosphate + H(+)</text>
        <dbReference type="Rhea" id="RHEA:84235"/>
        <dbReference type="ChEBI" id="CHEBI:15377"/>
        <dbReference type="ChEBI" id="CHEBI:15378"/>
        <dbReference type="ChEBI" id="CHEBI:30616"/>
        <dbReference type="ChEBI" id="CHEBI:30854"/>
        <dbReference type="ChEBI" id="CHEBI:43474"/>
        <dbReference type="ChEBI" id="CHEBI:456216"/>
    </reaction>
    <physiologicalReaction direction="left-to-right" evidence="11">
        <dbReference type="Rhea" id="RHEA:84236"/>
    </physiologicalReaction>
</comment>
<dbReference type="InterPro" id="IPR027417">
    <property type="entry name" value="P-loop_NTPase"/>
</dbReference>
<dbReference type="InterPro" id="IPR036640">
    <property type="entry name" value="ABC1_TM_sf"/>
</dbReference>
<keyword evidence="9 13" id="KW-0472">Membrane</keyword>
<dbReference type="FunFam" id="1.20.1560.10:FF:000021">
    <property type="entry name" value="ABC transporter B family member 6"/>
    <property type="match status" value="1"/>
</dbReference>
<feature type="domain" description="ABC transmembrane type-1" evidence="15">
    <location>
        <begin position="85"/>
        <end position="373"/>
    </location>
</feature>
<dbReference type="CDD" id="cd18577">
    <property type="entry name" value="ABC_6TM_Pgp_ABCB1_D1_like"/>
    <property type="match status" value="1"/>
</dbReference>
<dbReference type="OrthoDB" id="6500128at2759"/>
<reference evidence="16" key="1">
    <citation type="submission" date="2022-04" db="EMBL/GenBank/DDBJ databases">
        <title>Carnegiea gigantea Genome sequencing and assembly v2.</title>
        <authorList>
            <person name="Copetti D."/>
            <person name="Sanderson M.J."/>
            <person name="Burquez A."/>
            <person name="Wojciechowski M.F."/>
        </authorList>
    </citation>
    <scope>NUCLEOTIDE SEQUENCE</scope>
    <source>
        <strain evidence="16">SGP5-SGP5p</strain>
        <tissue evidence="16">Aerial part</tissue>
    </source>
</reference>
<gene>
    <name evidence="16" type="ORF">Cgig2_021019</name>
</gene>
<dbReference type="InterPro" id="IPR011527">
    <property type="entry name" value="ABC1_TM_dom"/>
</dbReference>
<dbReference type="FunFam" id="1.20.1560.10:FF:000028">
    <property type="entry name" value="ABC transporter B family member 20"/>
    <property type="match status" value="1"/>
</dbReference>
<dbReference type="Gene3D" id="1.20.1560.10">
    <property type="entry name" value="ABC transporter type 1, transmembrane domain"/>
    <property type="match status" value="2"/>
</dbReference>
<evidence type="ECO:0000256" key="5">
    <source>
        <dbReference type="ARBA" id="ARBA00022737"/>
    </source>
</evidence>
<dbReference type="FunFam" id="1.20.1560.10:FF:000049">
    <property type="entry name" value="ABC transporter B family member 6"/>
    <property type="match status" value="1"/>
</dbReference>
<evidence type="ECO:0000256" key="9">
    <source>
        <dbReference type="ARBA" id="ARBA00023136"/>
    </source>
</evidence>
<dbReference type="GO" id="GO:0016887">
    <property type="term" value="F:ATP hydrolysis activity"/>
    <property type="evidence" value="ECO:0007669"/>
    <property type="project" value="InterPro"/>
</dbReference>
<feature type="transmembrane region" description="Helical" evidence="13">
    <location>
        <begin position="206"/>
        <end position="224"/>
    </location>
</feature>
<keyword evidence="17" id="KW-1185">Reference proteome</keyword>
<dbReference type="PANTHER" id="PTHR24222:SF52">
    <property type="entry name" value="ABC TRANSPORTER B FAMILY MEMBER 20-RELATED"/>
    <property type="match status" value="1"/>
</dbReference>
<dbReference type="SMART" id="SM00382">
    <property type="entry name" value="AAA"/>
    <property type="match status" value="2"/>
</dbReference>
<feature type="region of interest" description="Disordered" evidence="12">
    <location>
        <begin position="1"/>
        <end position="63"/>
    </location>
</feature>
<dbReference type="SUPFAM" id="SSF52540">
    <property type="entry name" value="P-loop containing nucleoside triphosphate hydrolases"/>
    <property type="match status" value="2"/>
</dbReference>
<feature type="compositionally biased region" description="Pro residues" evidence="12">
    <location>
        <begin position="27"/>
        <end position="39"/>
    </location>
</feature>
<keyword evidence="6" id="KW-0547">Nucleotide-binding</keyword>
<proteinExistence type="inferred from homology"/>
<dbReference type="Gene3D" id="3.40.50.300">
    <property type="entry name" value="P-loop containing nucleotide triphosphate hydrolases"/>
    <property type="match status" value="2"/>
</dbReference>
<evidence type="ECO:0000256" key="2">
    <source>
        <dbReference type="ARBA" id="ARBA00007577"/>
    </source>
</evidence>
<protein>
    <recommendedName>
        <fullName evidence="18">ABC transporter B family member 20</fullName>
    </recommendedName>
</protein>
<dbReference type="GO" id="GO:0140359">
    <property type="term" value="F:ABC-type transporter activity"/>
    <property type="evidence" value="ECO:0007669"/>
    <property type="project" value="InterPro"/>
</dbReference>
<feature type="region of interest" description="Disordered" evidence="12">
    <location>
        <begin position="675"/>
        <end position="711"/>
    </location>
</feature>
<name>A0A9Q1Q8I1_9CARY</name>
<keyword evidence="5" id="KW-0677">Repeat</keyword>
<evidence type="ECO:0000256" key="12">
    <source>
        <dbReference type="SAM" id="MobiDB-lite"/>
    </source>
</evidence>
<evidence type="ECO:0000259" key="14">
    <source>
        <dbReference type="PROSITE" id="PS50893"/>
    </source>
</evidence>
<dbReference type="SUPFAM" id="SSF90123">
    <property type="entry name" value="ABC transporter transmembrane region"/>
    <property type="match status" value="3"/>
</dbReference>
<dbReference type="PROSITE" id="PS50929">
    <property type="entry name" value="ABC_TM1F"/>
    <property type="match status" value="2"/>
</dbReference>
<feature type="transmembrane region" description="Helical" evidence="13">
    <location>
        <begin position="347"/>
        <end position="365"/>
    </location>
</feature>
<feature type="compositionally biased region" description="Basic residues" evidence="12">
    <location>
        <begin position="1397"/>
        <end position="1412"/>
    </location>
</feature>
<dbReference type="InterPro" id="IPR003439">
    <property type="entry name" value="ABC_transporter-like_ATP-bd"/>
</dbReference>
<feature type="transmembrane region" description="Helical" evidence="13">
    <location>
        <begin position="305"/>
        <end position="332"/>
    </location>
</feature>
<organism evidence="16 17">
    <name type="scientific">Carnegiea gigantea</name>
    <dbReference type="NCBI Taxonomy" id="171969"/>
    <lineage>
        <taxon>Eukaryota</taxon>
        <taxon>Viridiplantae</taxon>
        <taxon>Streptophyta</taxon>
        <taxon>Embryophyta</taxon>
        <taxon>Tracheophyta</taxon>
        <taxon>Spermatophyta</taxon>
        <taxon>Magnoliopsida</taxon>
        <taxon>eudicotyledons</taxon>
        <taxon>Gunneridae</taxon>
        <taxon>Pentapetalae</taxon>
        <taxon>Caryophyllales</taxon>
        <taxon>Cactineae</taxon>
        <taxon>Cactaceae</taxon>
        <taxon>Cactoideae</taxon>
        <taxon>Echinocereeae</taxon>
        <taxon>Carnegiea</taxon>
    </lineage>
</organism>
<keyword evidence="7" id="KW-0067">ATP-binding</keyword>
<evidence type="ECO:0000256" key="7">
    <source>
        <dbReference type="ARBA" id="ARBA00022840"/>
    </source>
</evidence>
<feature type="transmembrane region" description="Helical" evidence="13">
    <location>
        <begin position="230"/>
        <end position="252"/>
    </location>
</feature>
<dbReference type="FunFam" id="3.40.50.300:FF:001683">
    <property type="entry name" value="ABC transporter B family member 20"/>
    <property type="match status" value="1"/>
</dbReference>
<feature type="region of interest" description="Disordered" evidence="12">
    <location>
        <begin position="1397"/>
        <end position="1420"/>
    </location>
</feature>
<feature type="transmembrane region" description="Helical" evidence="13">
    <location>
        <begin position="925"/>
        <end position="944"/>
    </location>
</feature>
<comment type="similarity">
    <text evidence="2">Belongs to the ABC transporter superfamily. ABCB family. Multidrug resistance exporter (TC 3.A.1.201) subfamily.</text>
</comment>
<evidence type="ECO:0000313" key="16">
    <source>
        <dbReference type="EMBL" id="KAJ8432883.1"/>
    </source>
</evidence>
<dbReference type="InterPro" id="IPR003593">
    <property type="entry name" value="AAA+_ATPase"/>
</dbReference>
<feature type="transmembrane region" description="Helical" evidence="13">
    <location>
        <begin position="951"/>
        <end position="970"/>
    </location>
</feature>
<evidence type="ECO:0000256" key="4">
    <source>
        <dbReference type="ARBA" id="ARBA00022692"/>
    </source>
</evidence>
<evidence type="ECO:0000256" key="10">
    <source>
        <dbReference type="ARBA" id="ARBA00023180"/>
    </source>
</evidence>
<feature type="domain" description="ABC transmembrane type-1" evidence="15">
    <location>
        <begin position="804"/>
        <end position="1109"/>
    </location>
</feature>
<feature type="transmembrane region" description="Helical" evidence="13">
    <location>
        <begin position="1099"/>
        <end position="1120"/>
    </location>
</feature>
<feature type="domain" description="ABC transporter" evidence="14">
    <location>
        <begin position="1156"/>
        <end position="1393"/>
    </location>
</feature>
<dbReference type="PROSITE" id="PS50893">
    <property type="entry name" value="ABC_TRANSPORTER_2"/>
    <property type="match status" value="2"/>
</dbReference>
<dbReference type="Pfam" id="PF00005">
    <property type="entry name" value="ABC_tran"/>
    <property type="match status" value="2"/>
</dbReference>
<sequence>MMSRGLFGWSPPHIQPLTPVSEVSEPPESPSPYVDPSPDGPAGTAPEVEDEVAEEEEDEIEPPPAAVPFSRLFACADRFDWLLMAVGSVAAAAHGAALVVYLHYFAKIIQLLSLKSPAEADLHSRFLELALRIVYIAAGVFAAGWIEVSCWILTGERQTAVIRSKYVHVLLNQDMSFFDTYGNNGDIVSQVLSDVLLIQSALSEKVGNYIHNMATFFSGLVIGFVNCWQIALITLATGPFIVAAGGISNIFLHRLAENIQDAYAEAASIAEQAVSYIRTLYAFTNETLAKYSYATSLQDTLRYGILISLVQGLGLGFTYGLAICSCALQLWVGRFLVTHGKAHGGEIIAALFAVILSGLGLNQAATNFYSFEQGRIAAYRLFEMISRSSSTTNHDGITLPSVQGNIEFRNVYFSYLSRPEIPILSGFYLTVPAKKAVALVGRNGSGKSSIIPLMERFYDPTLGEVLLDGENIKNLQLEWLRSQIGLVTQEPALLSLSIKENIAYGRSATLDQIEEAAKIAHAHTFISSLEQGYDTQVGWAGLSLTEEQKIKLAIARAVLSGPSVLLLDEVTGGLDFEAERAVQEALDLLMLGRSTIIIARRLSLIRNADYIAVMEEGQLVEMARKYKESSTFQIENDLSAGHSFQESSSPKMAKSPSLQRVSAVHAFRTSDAAFSSLESPQVRSPPPEQLWENGNGTSLDEAGKEPSMRRQDSFEMRLPELPKIDVQGARHQNSNASDPESPVSPLLTSDPKNERSHSQTFSRPESDIDDMPVKLKETKNSRNHKPPSFWRLVELSLAEWIYAVLGSIGAAIFGSFNPLLAYVIALVVTTYYRFGEGHHLRHDVDKWCLIIANMGIMTVVANFLQHFYFGIMGEKMTERVRRMMFSAMLRNEVGWFDEEENSADTLSMRLANDATFVRAAFSNRLSIFIQDSAAVIVAILIGALLQWRLALVALATLPVLTISAVAQVWLPPSPVDIQILSQSLLKVEIVNHPLSIKLWLAGFSRGIQEMHRKASLVLEDSVRNIYTVVAFCAGNKVMELYRIQLQKILRKSFLHGMAIGFGFGFSQFLLFACNALLLWYTAISVKNQHTALSTALKAYMVFSFATFALVEPFGLAPYILKRRKSLISVFEIIDRVPKIEPDDGSALKPPNVYGSIEFKNVDFCYPTRPEVLVLSNFSLKIGGGQTVAVVGVSGSGKSTIISLIERFYDPVAGQIFLDGRDLKQFNLRWLRSHLGLVQQDPVIFSTTIRENIIYARHNASEAEMKEAARIANAHHFISSLPHGYDTHVGMRGVDLTPGQKQRIAIARVVLKNAPILLLDEASSAIESESSRVVQEALDTLIMGNKTTILIAHRAAMMRHVDNIVVLNGGKIVEEGTHDALAAKNGLYVRLMQPHFAKGLRQHHRTERKANKKSKTENSNA</sequence>
<accession>A0A9Q1Q8I1</accession>
<feature type="domain" description="ABC transporter" evidence="14">
    <location>
        <begin position="406"/>
        <end position="641"/>
    </location>
</feature>